<dbReference type="GeneID" id="8240806"/>
<organism evidence="1 2">
    <name type="scientific">Micromonas commoda (strain RCC299 / NOUM17 / CCMP2709)</name>
    <name type="common">Picoplanktonic green alga</name>
    <dbReference type="NCBI Taxonomy" id="296587"/>
    <lineage>
        <taxon>Eukaryota</taxon>
        <taxon>Viridiplantae</taxon>
        <taxon>Chlorophyta</taxon>
        <taxon>Mamiellophyceae</taxon>
        <taxon>Mamiellales</taxon>
        <taxon>Mamiellaceae</taxon>
        <taxon>Micromonas</taxon>
    </lineage>
</organism>
<protein>
    <submittedName>
        <fullName evidence="1">Uncharacterized protein</fullName>
    </submittedName>
</protein>
<sequence>MGRARWRWGAWARTRRTTTRSSWGTETRRDPLGPRLFFDLRHARVVSRNLENSTRRNAKVVYVNSVTEPFLFPPKKDLLPATNFIFRPFSWETEKRD</sequence>
<dbReference type="AlphaFoldDB" id="C1DY20"/>
<proteinExistence type="predicted"/>
<dbReference type="KEGG" id="mis:MICPUN_54089"/>
<dbReference type="Proteomes" id="UP000002009">
    <property type="component" value="Chromosome 2"/>
</dbReference>
<dbReference type="InParanoid" id="C1DY20"/>
<dbReference type="RefSeq" id="XP_002499611.1">
    <property type="nucleotide sequence ID" value="XM_002499565.1"/>
</dbReference>
<dbReference type="EMBL" id="CP001323">
    <property type="protein sequence ID" value="ACO60869.1"/>
    <property type="molecule type" value="Genomic_DNA"/>
</dbReference>
<reference evidence="1 2" key="1">
    <citation type="journal article" date="2009" name="Science">
        <title>Green evolution and dynamic adaptations revealed by genomes of the marine picoeukaryotes Micromonas.</title>
        <authorList>
            <person name="Worden A.Z."/>
            <person name="Lee J.H."/>
            <person name="Mock T."/>
            <person name="Rouze P."/>
            <person name="Simmons M.P."/>
            <person name="Aerts A.L."/>
            <person name="Allen A.E."/>
            <person name="Cuvelier M.L."/>
            <person name="Derelle E."/>
            <person name="Everett M.V."/>
            <person name="Foulon E."/>
            <person name="Grimwood J."/>
            <person name="Gundlach H."/>
            <person name="Henrissat B."/>
            <person name="Napoli C."/>
            <person name="McDonald S.M."/>
            <person name="Parker M.S."/>
            <person name="Rombauts S."/>
            <person name="Salamov A."/>
            <person name="Von Dassow P."/>
            <person name="Badger J.H."/>
            <person name="Coutinho P.M."/>
            <person name="Demir E."/>
            <person name="Dubchak I."/>
            <person name="Gentemann C."/>
            <person name="Eikrem W."/>
            <person name="Gready J.E."/>
            <person name="John U."/>
            <person name="Lanier W."/>
            <person name="Lindquist E.A."/>
            <person name="Lucas S."/>
            <person name="Mayer K.F."/>
            <person name="Moreau H."/>
            <person name="Not F."/>
            <person name="Otillar R."/>
            <person name="Panaud O."/>
            <person name="Pangilinan J."/>
            <person name="Paulsen I."/>
            <person name="Piegu B."/>
            <person name="Poliakov A."/>
            <person name="Robbens S."/>
            <person name="Schmutz J."/>
            <person name="Toulza E."/>
            <person name="Wyss T."/>
            <person name="Zelensky A."/>
            <person name="Zhou K."/>
            <person name="Armbrust E.V."/>
            <person name="Bhattacharya D."/>
            <person name="Goodenough U.W."/>
            <person name="Van de Peer Y."/>
            <person name="Grigoriev I.V."/>
        </authorList>
    </citation>
    <scope>NUCLEOTIDE SEQUENCE [LARGE SCALE GENOMIC DNA]</scope>
    <source>
        <strain evidence="2">RCC299 / NOUM17</strain>
    </source>
</reference>
<accession>C1DY20</accession>
<evidence type="ECO:0000313" key="2">
    <source>
        <dbReference type="Proteomes" id="UP000002009"/>
    </source>
</evidence>
<keyword evidence="2" id="KW-1185">Reference proteome</keyword>
<evidence type="ECO:0000313" key="1">
    <source>
        <dbReference type="EMBL" id="ACO60869.1"/>
    </source>
</evidence>
<gene>
    <name evidence="1" type="ORF">MICPUN_54089</name>
</gene>
<name>C1DY20_MICCC</name>